<gene>
    <name evidence="1" type="ordered locus">Hore_10220</name>
</gene>
<protein>
    <submittedName>
        <fullName evidence="1">Predicted metal-binding, possibly nucleic acid-binding protein</fullName>
    </submittedName>
</protein>
<dbReference type="PANTHER" id="PTHR34374:SF1">
    <property type="entry name" value="LARGE RIBOSOMAL RNA SUBUNIT ACCUMULATION PROTEIN YCED HOMOLOG 1, CHLOROPLASTIC"/>
    <property type="match status" value="1"/>
</dbReference>
<dbReference type="InterPro" id="IPR003772">
    <property type="entry name" value="YceD"/>
</dbReference>
<dbReference type="Pfam" id="PF02620">
    <property type="entry name" value="YceD"/>
    <property type="match status" value="1"/>
</dbReference>
<dbReference type="OrthoDB" id="9790372at2"/>
<dbReference type="Proteomes" id="UP000000719">
    <property type="component" value="Chromosome"/>
</dbReference>
<dbReference type="eggNOG" id="COG1399">
    <property type="taxonomic scope" value="Bacteria"/>
</dbReference>
<dbReference type="RefSeq" id="WP_012635963.1">
    <property type="nucleotide sequence ID" value="NC_011899.1"/>
</dbReference>
<reference evidence="1 2" key="1">
    <citation type="journal article" date="2009" name="PLoS ONE">
        <title>Genome analysis of the anaerobic thermohalophilic bacterium Halothermothrix orenii.</title>
        <authorList>
            <person name="Mavromatis K."/>
            <person name="Ivanova N."/>
            <person name="Anderson I."/>
            <person name="Lykidis A."/>
            <person name="Hooper S.D."/>
            <person name="Sun H."/>
            <person name="Kunin V."/>
            <person name="Lapidus A."/>
            <person name="Hugenholtz P."/>
            <person name="Patel B."/>
            <person name="Kyrpides N.C."/>
        </authorList>
    </citation>
    <scope>NUCLEOTIDE SEQUENCE [LARGE SCALE GENOMIC DNA]</scope>
    <source>
        <strain evidence="2">H 168 / OCM 544 / DSM 9562</strain>
    </source>
</reference>
<keyword evidence="2" id="KW-1185">Reference proteome</keyword>
<proteinExistence type="predicted"/>
<dbReference type="HOGENOM" id="CLU_100236_1_1_9"/>
<sequence length="157" mass="17824">MEIDLSRLEETGSHGKISRQVDFPDISFRHEKLETPSPFKLELDIYSTKDSFVFSGILEGEILLTCSRCLEKFLHGIKLKIDEELMKNEIDDLSRVDLTSNLVEDILLSLPIKPVCSEDCKGLCSVCGHNLNEGDCGCNRESIDPRLAKLKEFYDKQ</sequence>
<accession>B8CWV9</accession>
<evidence type="ECO:0000313" key="1">
    <source>
        <dbReference type="EMBL" id="ACL69778.1"/>
    </source>
</evidence>
<name>B8CWV9_HALOH</name>
<dbReference type="AlphaFoldDB" id="B8CWV9"/>
<dbReference type="STRING" id="373903.Hore_10220"/>
<organism evidence="1 2">
    <name type="scientific">Halothermothrix orenii (strain H 168 / OCM 544 / DSM 9562)</name>
    <dbReference type="NCBI Taxonomy" id="373903"/>
    <lineage>
        <taxon>Bacteria</taxon>
        <taxon>Bacillati</taxon>
        <taxon>Bacillota</taxon>
        <taxon>Clostridia</taxon>
        <taxon>Halanaerobiales</taxon>
        <taxon>Halothermotrichaceae</taxon>
        <taxon>Halothermothrix</taxon>
    </lineage>
</organism>
<evidence type="ECO:0000313" key="2">
    <source>
        <dbReference type="Proteomes" id="UP000000719"/>
    </source>
</evidence>
<dbReference type="KEGG" id="hor:Hore_10220"/>
<dbReference type="EMBL" id="CP001098">
    <property type="protein sequence ID" value="ACL69778.1"/>
    <property type="molecule type" value="Genomic_DNA"/>
</dbReference>
<dbReference type="PANTHER" id="PTHR34374">
    <property type="entry name" value="LARGE RIBOSOMAL RNA SUBUNIT ACCUMULATION PROTEIN YCED HOMOLOG 1, CHLOROPLASTIC"/>
    <property type="match status" value="1"/>
</dbReference>